<sequence length="305" mass="32961">MITTPHQLLSSGRPALAINCACCEQRLPEGQEFCSECQTPAVLSQTVATRSGEKNFVSVLGASNAGKTVYLGLLLDILSNGSEEFRGTTTSAFSIDLQEQVISALEKRTFPEKTPSEADSWKWMHCQISMAEKKARRYVDLISPDFAGEAIAMEVNHAGMYPAISHVVSKSSGLLILCDSMRVRDEGSGEDIFALKLASYIAAQHGLSGNGRGRRSASSSPAVAIVFTKCDGCSEAIGDPALFASHNTPRLFEFCKRTFSRHAFFAASVAGRSGMLSDSSGRGMRFPFHIQPQGVIEPLRWLVGK</sequence>
<dbReference type="OrthoDB" id="248719at2"/>
<reference evidence="2 3" key="1">
    <citation type="submission" date="2019-08" db="EMBL/GenBank/DDBJ databases">
        <title>Deep-cultivation of Planctomycetes and their phenomic and genomic characterization uncovers novel biology.</title>
        <authorList>
            <person name="Wiegand S."/>
            <person name="Jogler M."/>
            <person name="Boedeker C."/>
            <person name="Pinto D."/>
            <person name="Vollmers J."/>
            <person name="Rivas-Marin E."/>
            <person name="Kohn T."/>
            <person name="Peeters S.H."/>
            <person name="Heuer A."/>
            <person name="Rast P."/>
            <person name="Oberbeckmann S."/>
            <person name="Bunk B."/>
            <person name="Jeske O."/>
            <person name="Meyerdierks A."/>
            <person name="Storesund J.E."/>
            <person name="Kallscheuer N."/>
            <person name="Luecker S."/>
            <person name="Lage O.M."/>
            <person name="Pohl T."/>
            <person name="Merkel B.J."/>
            <person name="Hornburger P."/>
            <person name="Mueller R.-W."/>
            <person name="Bruemmer F."/>
            <person name="Labrenz M."/>
            <person name="Spormann A.M."/>
            <person name="Op den Camp H."/>
            <person name="Overmann J."/>
            <person name="Amann R."/>
            <person name="Jetten M.S.M."/>
            <person name="Mascher T."/>
            <person name="Medema M.H."/>
            <person name="Devos D.P."/>
            <person name="Kaster A.-K."/>
            <person name="Ovreas L."/>
            <person name="Rohde M."/>
            <person name="Galperin M.Y."/>
            <person name="Jogler C."/>
        </authorList>
    </citation>
    <scope>NUCLEOTIDE SEQUENCE [LARGE SCALE GENOMIC DNA]</scope>
    <source>
        <strain evidence="2 3">UC8</strain>
    </source>
</reference>
<organism evidence="2 3">
    <name type="scientific">Roseimaritima ulvae</name>
    <dbReference type="NCBI Taxonomy" id="980254"/>
    <lineage>
        <taxon>Bacteria</taxon>
        <taxon>Pseudomonadati</taxon>
        <taxon>Planctomycetota</taxon>
        <taxon>Planctomycetia</taxon>
        <taxon>Pirellulales</taxon>
        <taxon>Pirellulaceae</taxon>
        <taxon>Roseimaritima</taxon>
    </lineage>
</organism>
<dbReference type="RefSeq" id="WP_068133903.1">
    <property type="nucleotide sequence ID" value="NZ_CP042914.1"/>
</dbReference>
<dbReference type="Pfam" id="PF19975">
    <property type="entry name" value="DO-GTPase1"/>
    <property type="match status" value="1"/>
</dbReference>
<evidence type="ECO:0000313" key="3">
    <source>
        <dbReference type="Proteomes" id="UP000325286"/>
    </source>
</evidence>
<accession>A0A5B9QTG5</accession>
<dbReference type="KEGG" id="rul:UC8_30580"/>
<name>A0A5B9QTG5_9BACT</name>
<dbReference type="Proteomes" id="UP000325286">
    <property type="component" value="Chromosome"/>
</dbReference>
<dbReference type="InterPro" id="IPR045530">
    <property type="entry name" value="DO-GTPase1"/>
</dbReference>
<feature type="domain" description="Double-GTPase 1" evidence="1">
    <location>
        <begin position="59"/>
        <end position="184"/>
    </location>
</feature>
<dbReference type="EMBL" id="CP042914">
    <property type="protein sequence ID" value="QEG41040.1"/>
    <property type="molecule type" value="Genomic_DNA"/>
</dbReference>
<gene>
    <name evidence="2" type="ORF">UC8_30580</name>
</gene>
<protein>
    <recommendedName>
        <fullName evidence="1">Double-GTPase 1 domain-containing protein</fullName>
    </recommendedName>
</protein>
<evidence type="ECO:0000313" key="2">
    <source>
        <dbReference type="EMBL" id="QEG41040.1"/>
    </source>
</evidence>
<proteinExistence type="predicted"/>
<keyword evidence="3" id="KW-1185">Reference proteome</keyword>
<evidence type="ECO:0000259" key="1">
    <source>
        <dbReference type="Pfam" id="PF19975"/>
    </source>
</evidence>
<dbReference type="AlphaFoldDB" id="A0A5B9QTG5"/>